<gene>
    <name evidence="1" type="ORF">L2772_07630</name>
    <name evidence="2" type="ORF">L2Z99_07450</name>
</gene>
<evidence type="ECO:0000313" key="1">
    <source>
        <dbReference type="EMBL" id="MCZ3622717.1"/>
    </source>
</evidence>
<keyword evidence="3" id="KW-1185">Reference proteome</keyword>
<organism evidence="2 4">
    <name type="scientific">Lactobacillus mulieris</name>
    <dbReference type="NCBI Taxonomy" id="2508708"/>
    <lineage>
        <taxon>Bacteria</taxon>
        <taxon>Bacillati</taxon>
        <taxon>Bacillota</taxon>
        <taxon>Bacilli</taxon>
        <taxon>Lactobacillales</taxon>
        <taxon>Lactobacillaceae</taxon>
        <taxon>Lactobacillus</taxon>
    </lineage>
</organism>
<evidence type="ECO:0000313" key="4">
    <source>
        <dbReference type="Proteomes" id="UP001211566"/>
    </source>
</evidence>
<proteinExistence type="predicted"/>
<dbReference type="Proteomes" id="UP001211420">
    <property type="component" value="Unassembled WGS sequence"/>
</dbReference>
<reference evidence="2" key="1">
    <citation type="submission" date="2022-01" db="EMBL/GenBank/DDBJ databases">
        <title>STING isolate genome collection.</title>
        <authorList>
            <person name="France M."/>
            <person name="Rutt L."/>
            <person name="Humphrys M."/>
            <person name="Ravel J."/>
        </authorList>
    </citation>
    <scope>NUCLEOTIDE SEQUENCE</scope>
    <source>
        <strain evidence="2">C0081E5</strain>
    </source>
</reference>
<comment type="caution">
    <text evidence="2">The sequence shown here is derived from an EMBL/GenBank/DDBJ whole genome shotgun (WGS) entry which is preliminary data.</text>
</comment>
<dbReference type="EMBL" id="JAKHEY010000013">
    <property type="protein sequence ID" value="MCZ9678890.1"/>
    <property type="molecule type" value="Genomic_DNA"/>
</dbReference>
<dbReference type="InterPro" id="IPR011664">
    <property type="entry name" value="Abi_system_AbiD/AbiF-like"/>
</dbReference>
<evidence type="ECO:0000313" key="3">
    <source>
        <dbReference type="Proteomes" id="UP001211420"/>
    </source>
</evidence>
<dbReference type="AlphaFoldDB" id="A0AAW5WZP7"/>
<dbReference type="Pfam" id="PF07751">
    <property type="entry name" value="Abi_2"/>
    <property type="match status" value="1"/>
</dbReference>
<evidence type="ECO:0000313" key="2">
    <source>
        <dbReference type="EMBL" id="MCZ9678890.1"/>
    </source>
</evidence>
<dbReference type="RefSeq" id="WP_269255097.1">
    <property type="nucleotide sequence ID" value="NZ_JAKHEY010000013.1"/>
</dbReference>
<protein>
    <submittedName>
        <fullName evidence="2">Abi family protein</fullName>
    </submittedName>
</protein>
<dbReference type="EMBL" id="JAKHPW010000012">
    <property type="protein sequence ID" value="MCZ3622717.1"/>
    <property type="molecule type" value="Genomic_DNA"/>
</dbReference>
<reference evidence="1 3" key="2">
    <citation type="submission" date="2022-01" db="EMBL/GenBank/DDBJ databases">
        <title>VMRC isolate genome collection.</title>
        <authorList>
            <person name="France M."/>
            <person name="Rutt L."/>
            <person name="Humphrys M."/>
            <person name="Ravel J."/>
        </authorList>
    </citation>
    <scope>NUCLEOTIDE SEQUENCE [LARGE SCALE GENOMIC DNA]</scope>
    <source>
        <strain evidence="1 3">C0172B4</strain>
    </source>
</reference>
<dbReference type="Proteomes" id="UP001211566">
    <property type="component" value="Unassembled WGS sequence"/>
</dbReference>
<accession>A0AAW5WZP7</accession>
<sequence length="246" mass="29402">MPKKFKTLDEQIDVLRSRGLKIPDEKRAKEYLLSNNYYNIINGYSKPFMLEKEKYISIATFDEICKLYFFDKELKQILFNAILDAEKHLKSIFTYYFAQEHQNQRAPYLDINSYNHAYSLEVAYLISKLDRLIKQNKKYENNAISYYYKKYGDVPIWVLVDYIDFGTLITLIKCVPDKIQNKIAKELTSFIKKNNPEFSNHFPAQIMLSFIKNIHEIRNLCAHNKRLIYFNCRADSKYYGPIHDKY</sequence>
<name>A0AAW5WZP7_9LACO</name>